<dbReference type="Proteomes" id="UP000027138">
    <property type="component" value="Unassembled WGS sequence"/>
</dbReference>
<evidence type="ECO:0000313" key="11">
    <source>
        <dbReference type="Proteomes" id="UP000027138"/>
    </source>
</evidence>
<dbReference type="GO" id="GO:0051707">
    <property type="term" value="P:response to other organism"/>
    <property type="evidence" value="ECO:0007669"/>
    <property type="project" value="UniProtKB-ARBA"/>
</dbReference>
<feature type="domain" description="NB-ARC" evidence="6">
    <location>
        <begin position="174"/>
        <end position="338"/>
    </location>
</feature>
<evidence type="ECO:0000256" key="5">
    <source>
        <dbReference type="ARBA" id="ARBA00022840"/>
    </source>
</evidence>
<dbReference type="InterPro" id="IPR038005">
    <property type="entry name" value="RX-like_CC"/>
</dbReference>
<dbReference type="SUPFAM" id="SSF52540">
    <property type="entry name" value="P-loop containing nucleoside triphosphate hydrolases"/>
    <property type="match status" value="1"/>
</dbReference>
<evidence type="ECO:0008006" key="12">
    <source>
        <dbReference type="Google" id="ProtNLM"/>
    </source>
</evidence>
<dbReference type="InterPro" id="IPR041118">
    <property type="entry name" value="Rx_N"/>
</dbReference>
<dbReference type="OrthoDB" id="831010at2759"/>
<keyword evidence="5" id="KW-0067">ATP-binding</keyword>
<evidence type="ECO:0000259" key="8">
    <source>
        <dbReference type="Pfam" id="PF23559"/>
    </source>
</evidence>
<evidence type="ECO:0000256" key="3">
    <source>
        <dbReference type="ARBA" id="ARBA00022741"/>
    </source>
</evidence>
<evidence type="ECO:0000256" key="2">
    <source>
        <dbReference type="ARBA" id="ARBA00022737"/>
    </source>
</evidence>
<dbReference type="InterPro" id="IPR036388">
    <property type="entry name" value="WH-like_DNA-bd_sf"/>
</dbReference>
<proteinExistence type="predicted"/>
<dbReference type="EMBL" id="KK914267">
    <property type="protein sequence ID" value="KDP43589.1"/>
    <property type="molecule type" value="Genomic_DNA"/>
</dbReference>
<evidence type="ECO:0000256" key="1">
    <source>
        <dbReference type="ARBA" id="ARBA00022614"/>
    </source>
</evidence>
<accession>A0A067LHA1</accession>
<dbReference type="Gene3D" id="3.80.10.10">
    <property type="entry name" value="Ribonuclease Inhibitor"/>
    <property type="match status" value="5"/>
</dbReference>
<dbReference type="FunFam" id="1.10.10.10:FF:000322">
    <property type="entry name" value="Probable disease resistance protein At1g63360"/>
    <property type="match status" value="1"/>
</dbReference>
<protein>
    <recommendedName>
        <fullName evidence="12">Disease resistance RPP13-like protein 1</fullName>
    </recommendedName>
</protein>
<dbReference type="PROSITE" id="PS51450">
    <property type="entry name" value="LRR"/>
    <property type="match status" value="1"/>
</dbReference>
<keyword evidence="1" id="KW-0433">Leucine-rich repeat</keyword>
<dbReference type="InterPro" id="IPR027417">
    <property type="entry name" value="P-loop_NTPase"/>
</dbReference>
<dbReference type="Pfam" id="PF00931">
    <property type="entry name" value="NB-ARC"/>
    <property type="match status" value="1"/>
</dbReference>
<keyword evidence="3" id="KW-0547">Nucleotide-binding</keyword>
<dbReference type="Gene3D" id="3.40.50.300">
    <property type="entry name" value="P-loop containing nucleotide triphosphate hydrolases"/>
    <property type="match status" value="1"/>
</dbReference>
<evidence type="ECO:0000259" key="9">
    <source>
        <dbReference type="Pfam" id="PF25019"/>
    </source>
</evidence>
<keyword evidence="11" id="KW-1185">Reference proteome</keyword>
<dbReference type="SUPFAM" id="SSF52058">
    <property type="entry name" value="L domain-like"/>
    <property type="match status" value="3"/>
</dbReference>
<evidence type="ECO:0000259" key="7">
    <source>
        <dbReference type="Pfam" id="PF18052"/>
    </source>
</evidence>
<dbReference type="PANTHER" id="PTHR36766">
    <property type="entry name" value="PLANT BROAD-SPECTRUM MILDEW RESISTANCE PROTEIN RPW8"/>
    <property type="match status" value="1"/>
</dbReference>
<gene>
    <name evidence="10" type="ORF">JCGZ_16876</name>
</gene>
<evidence type="ECO:0000259" key="6">
    <source>
        <dbReference type="Pfam" id="PF00931"/>
    </source>
</evidence>
<name>A0A067LHA1_JATCU</name>
<dbReference type="InterPro" id="IPR032675">
    <property type="entry name" value="LRR_dom_sf"/>
</dbReference>
<dbReference type="GO" id="GO:0005524">
    <property type="term" value="F:ATP binding"/>
    <property type="evidence" value="ECO:0007669"/>
    <property type="project" value="UniProtKB-KW"/>
</dbReference>
<dbReference type="GO" id="GO:0043531">
    <property type="term" value="F:ADP binding"/>
    <property type="evidence" value="ECO:0007669"/>
    <property type="project" value="InterPro"/>
</dbReference>
<dbReference type="InterPro" id="IPR001611">
    <property type="entry name" value="Leu-rich_rpt"/>
</dbReference>
<dbReference type="Pfam" id="PF18052">
    <property type="entry name" value="Rx_N"/>
    <property type="match status" value="1"/>
</dbReference>
<dbReference type="Gene3D" id="1.20.5.4130">
    <property type="match status" value="1"/>
</dbReference>
<dbReference type="Pfam" id="PF23559">
    <property type="entry name" value="WHD_DRP"/>
    <property type="match status" value="1"/>
</dbReference>
<dbReference type="GO" id="GO:0006952">
    <property type="term" value="P:defense response"/>
    <property type="evidence" value="ECO:0007669"/>
    <property type="project" value="UniProtKB-KW"/>
</dbReference>
<dbReference type="InterPro" id="IPR002182">
    <property type="entry name" value="NB-ARC"/>
</dbReference>
<keyword evidence="4" id="KW-0611">Plant defense</keyword>
<dbReference type="Gene3D" id="1.10.10.10">
    <property type="entry name" value="Winged helix-like DNA-binding domain superfamily/Winged helix DNA-binding domain"/>
    <property type="match status" value="1"/>
</dbReference>
<sequence length="1333" mass="151802">MEIAVAIGGALLAPAFESLFHKLGSQDLLNYAREGHVLTEINKWKEMLKIIYGVLADAEEKQMVSRAVKTWVSQLRNLAYDLEDILDEFDFEARRSKLKAKPVTGSSRVRKLIPNIRAVKFNREMVSKIKGISSQLAKITSQRNELDLIESTGSLKERIPATCLVNDAEIYGREKDKKAILELLNSESTDGRVALISIIGLGGIGKTTLAQLIFNEAGKKFDLTAWVSVGEDFDVVRLTKIVLQSVGGDLTSNDFNSLQLNLKARLSEKKFFMVLDDVWYENYDHWTDFLRPFENGAKESRIIVTTRNLGVSRTMGAIQSYTLRVLENDDCLSVFAHHALGVTNFEEHLDLEATGKKIVERCQGLPLAAKAIGGLLRGQPTRDAWEQVLNSGIWEEKSDILPALKLSYHHLPSHLKQCFAYCAIFPKDYEFDEDELVLHWMAEGFLQHAQEMKQMKRWGHRYFQDLLWRSFFQHSTGNKSRYVMHDLLNDLAKSVSGEIRLHLDDDELKGIKSHANVRHSAFVCHQYDKYQRFEDFYEMSNLRTFLALSTDRWRGNFLSIRVVHDLVPKLKRLRVLSLARYQFEELPSSIGALKHLRYLDLSYNSEIKRLPNSLSDLQNLQTLKLCECRNLIELPTGIGALINLMHLDLKGTDALQRMPLGVANLINLQTLSKFIVGKGSNCLGIRELMKLPHLEVQLRIEELQNVARIEDANLVDLKKIENLGDLALVWAHKLRDSPRVEDHEVQFLNLLEPHQKLERLSVQFYGGKQFPLWIGDPAFTNMVDLELFNCRNVTSLPPLGRLCKLKKLSFKGMDELLEVGLELSPSLEILEFTDMLKLKQWAHSDDVNEEVTRKFPRLREIRIRNCPKLVVTLPTSLPSLEHLDIDGCQDIILESVHDLCSLRALSIWSISALENLHQVVTQSLVALEYLWITDCSQLIHLWRDSTYFDKLSCLKSLQIQGCQKLVSLVGGEEGNLPCNLEILSIWDCDELKILPNGLQTLTSLRELKILQCRNLVSFPSAGLPCSLKSLEIKYCDSLESLPKGIVHDSNARNEMSHLEVVRVKGCPSLTSLPIGEFPYSIKNIEICFWTTQLLDSFHNRFSHLTELAIDDSQLESFPESGLAIPNLCHLTIANCRNWRLLPNQTPNLTSLSIWHCENLRFLPNQMQNLTSLQRLEIHYCGGLVSFPDGGLPPKLGSLIISHCENLKQPMSEWILNRLTSLIIRGSCPSTDMDSFPEEKGLLLPSSLTSLKIEDFKNLKSISRGIHHLTSLGDLIIRYCPNLQSFPKEGLPTTLGSLTIHRCPLLERRCRKEKGDYWRFIANIPHFTTEYSKL</sequence>
<dbReference type="Pfam" id="PF25019">
    <property type="entry name" value="LRR_R13L1-DRL21"/>
    <property type="match status" value="1"/>
</dbReference>
<evidence type="ECO:0000313" key="10">
    <source>
        <dbReference type="EMBL" id="KDP43589.1"/>
    </source>
</evidence>
<dbReference type="PRINTS" id="PR00364">
    <property type="entry name" value="DISEASERSIST"/>
</dbReference>
<dbReference type="Pfam" id="PF13855">
    <property type="entry name" value="LRR_8"/>
    <property type="match status" value="1"/>
</dbReference>
<feature type="domain" description="Disease resistance protein winged helix" evidence="8">
    <location>
        <begin position="424"/>
        <end position="492"/>
    </location>
</feature>
<dbReference type="InterPro" id="IPR058922">
    <property type="entry name" value="WHD_DRP"/>
</dbReference>
<keyword evidence="2" id="KW-0677">Repeat</keyword>
<feature type="domain" description="Disease resistance N-terminal" evidence="7">
    <location>
        <begin position="18"/>
        <end position="103"/>
    </location>
</feature>
<evidence type="ECO:0000256" key="4">
    <source>
        <dbReference type="ARBA" id="ARBA00022821"/>
    </source>
</evidence>
<organism evidence="10 11">
    <name type="scientific">Jatropha curcas</name>
    <name type="common">Barbados nut</name>
    <dbReference type="NCBI Taxonomy" id="180498"/>
    <lineage>
        <taxon>Eukaryota</taxon>
        <taxon>Viridiplantae</taxon>
        <taxon>Streptophyta</taxon>
        <taxon>Embryophyta</taxon>
        <taxon>Tracheophyta</taxon>
        <taxon>Spermatophyta</taxon>
        <taxon>Magnoliopsida</taxon>
        <taxon>eudicotyledons</taxon>
        <taxon>Gunneridae</taxon>
        <taxon>Pentapetalae</taxon>
        <taxon>rosids</taxon>
        <taxon>fabids</taxon>
        <taxon>Malpighiales</taxon>
        <taxon>Euphorbiaceae</taxon>
        <taxon>Crotonoideae</taxon>
        <taxon>Jatropheae</taxon>
        <taxon>Jatropha</taxon>
    </lineage>
</organism>
<reference evidence="10 11" key="1">
    <citation type="journal article" date="2014" name="PLoS ONE">
        <title>Global Analysis of Gene Expression Profiles in Physic Nut (Jatropha curcas L.) Seedlings Exposed to Salt Stress.</title>
        <authorList>
            <person name="Zhang L."/>
            <person name="Zhang C."/>
            <person name="Wu P."/>
            <person name="Chen Y."/>
            <person name="Li M."/>
            <person name="Jiang H."/>
            <person name="Wu G."/>
        </authorList>
    </citation>
    <scope>NUCLEOTIDE SEQUENCE [LARGE SCALE GENOMIC DNA]</scope>
    <source>
        <strain evidence="11">cv. GZQX0401</strain>
        <tissue evidence="10">Young leaves</tissue>
    </source>
</reference>
<feature type="domain" description="R13L1/DRL21-like LRR repeat region" evidence="9">
    <location>
        <begin position="685"/>
        <end position="813"/>
    </location>
</feature>
<dbReference type="InterPro" id="IPR056789">
    <property type="entry name" value="LRR_R13L1-DRL21"/>
</dbReference>
<dbReference type="CDD" id="cd14798">
    <property type="entry name" value="RX-CC_like"/>
    <property type="match status" value="1"/>
</dbReference>
<dbReference type="PANTHER" id="PTHR36766:SF51">
    <property type="entry name" value="DISEASE RESISTANCE RPP13-LIKE PROTEIN 1"/>
    <property type="match status" value="1"/>
</dbReference>